<protein>
    <submittedName>
        <fullName evidence="1">7013_t:CDS:1</fullName>
    </submittedName>
</protein>
<evidence type="ECO:0000313" key="2">
    <source>
        <dbReference type="Proteomes" id="UP000789831"/>
    </source>
</evidence>
<dbReference type="Proteomes" id="UP000789831">
    <property type="component" value="Unassembled WGS sequence"/>
</dbReference>
<feature type="non-terminal residue" evidence="1">
    <location>
        <position position="1"/>
    </location>
</feature>
<dbReference type="EMBL" id="CAJVPL010006555">
    <property type="protein sequence ID" value="CAG8664908.1"/>
    <property type="molecule type" value="Genomic_DNA"/>
</dbReference>
<comment type="caution">
    <text evidence="1">The sequence shown here is derived from an EMBL/GenBank/DDBJ whole genome shotgun (WGS) entry which is preliminary data.</text>
</comment>
<evidence type="ECO:0000313" key="1">
    <source>
        <dbReference type="EMBL" id="CAG8664908.1"/>
    </source>
</evidence>
<proteinExistence type="predicted"/>
<organism evidence="1 2">
    <name type="scientific">Ambispora gerdemannii</name>
    <dbReference type="NCBI Taxonomy" id="144530"/>
    <lineage>
        <taxon>Eukaryota</taxon>
        <taxon>Fungi</taxon>
        <taxon>Fungi incertae sedis</taxon>
        <taxon>Mucoromycota</taxon>
        <taxon>Glomeromycotina</taxon>
        <taxon>Glomeromycetes</taxon>
        <taxon>Archaeosporales</taxon>
        <taxon>Ambisporaceae</taxon>
        <taxon>Ambispora</taxon>
    </lineage>
</organism>
<gene>
    <name evidence="1" type="ORF">AGERDE_LOCUS11994</name>
</gene>
<name>A0A9N9E9E6_9GLOM</name>
<reference evidence="1" key="1">
    <citation type="submission" date="2021-06" db="EMBL/GenBank/DDBJ databases">
        <authorList>
            <person name="Kallberg Y."/>
            <person name="Tangrot J."/>
            <person name="Rosling A."/>
        </authorList>
    </citation>
    <scope>NUCLEOTIDE SEQUENCE</scope>
    <source>
        <strain evidence="1">MT106</strain>
    </source>
</reference>
<accession>A0A9N9E9E6</accession>
<keyword evidence="2" id="KW-1185">Reference proteome</keyword>
<sequence length="56" mass="6645">GVDEHVQFLLERLQHLNKHQVEEPDNIIPCEDNNENEPVECMIFTLEEALQKFQLQ</sequence>
<dbReference type="AlphaFoldDB" id="A0A9N9E9E6"/>